<dbReference type="Proteomes" id="UP000823775">
    <property type="component" value="Unassembled WGS sequence"/>
</dbReference>
<evidence type="ECO:0000313" key="1">
    <source>
        <dbReference type="EMBL" id="MCD9642796.1"/>
    </source>
</evidence>
<reference evidence="1 2" key="1">
    <citation type="journal article" date="2021" name="BMC Genomics">
        <title>Datura genome reveals duplications of psychoactive alkaloid biosynthetic genes and high mutation rate following tissue culture.</title>
        <authorList>
            <person name="Rajewski A."/>
            <person name="Carter-House D."/>
            <person name="Stajich J."/>
            <person name="Litt A."/>
        </authorList>
    </citation>
    <scope>NUCLEOTIDE SEQUENCE [LARGE SCALE GENOMIC DNA]</scope>
    <source>
        <strain evidence="1">AR-01</strain>
    </source>
</reference>
<organism evidence="1 2">
    <name type="scientific">Datura stramonium</name>
    <name type="common">Jimsonweed</name>
    <name type="synonym">Common thornapple</name>
    <dbReference type="NCBI Taxonomy" id="4076"/>
    <lineage>
        <taxon>Eukaryota</taxon>
        <taxon>Viridiplantae</taxon>
        <taxon>Streptophyta</taxon>
        <taxon>Embryophyta</taxon>
        <taxon>Tracheophyta</taxon>
        <taxon>Spermatophyta</taxon>
        <taxon>Magnoliopsida</taxon>
        <taxon>eudicotyledons</taxon>
        <taxon>Gunneridae</taxon>
        <taxon>Pentapetalae</taxon>
        <taxon>asterids</taxon>
        <taxon>lamiids</taxon>
        <taxon>Solanales</taxon>
        <taxon>Solanaceae</taxon>
        <taxon>Solanoideae</taxon>
        <taxon>Datureae</taxon>
        <taxon>Datura</taxon>
    </lineage>
</organism>
<name>A0ABS8V8X1_DATST</name>
<keyword evidence="2" id="KW-1185">Reference proteome</keyword>
<proteinExistence type="predicted"/>
<accession>A0ABS8V8X1</accession>
<protein>
    <submittedName>
        <fullName evidence="1">Uncharacterized protein</fullName>
    </submittedName>
</protein>
<gene>
    <name evidence="1" type="ORF">HAX54_029809</name>
</gene>
<sequence length="70" mass="7960">MCGINLLGSFYQKIFIRLPETTCNHIDISCAVDRDDMGILSPALTNVAEVPDRHGRQWSLKAERQKTQRT</sequence>
<comment type="caution">
    <text evidence="1">The sequence shown here is derived from an EMBL/GenBank/DDBJ whole genome shotgun (WGS) entry which is preliminary data.</text>
</comment>
<evidence type="ECO:0000313" key="2">
    <source>
        <dbReference type="Proteomes" id="UP000823775"/>
    </source>
</evidence>
<dbReference type="EMBL" id="JACEIK010003705">
    <property type="protein sequence ID" value="MCD9642796.1"/>
    <property type="molecule type" value="Genomic_DNA"/>
</dbReference>